<evidence type="ECO:0000256" key="2">
    <source>
        <dbReference type="ARBA" id="ARBA00022840"/>
    </source>
</evidence>
<dbReference type="GO" id="GO:0006400">
    <property type="term" value="P:tRNA modification"/>
    <property type="evidence" value="ECO:0007669"/>
    <property type="project" value="UniProtKB-ARBA"/>
</dbReference>
<accession>A0AAV6VEW7</accession>
<keyword evidence="1" id="KW-0547">Nucleotide-binding</keyword>
<dbReference type="InterPro" id="IPR027417">
    <property type="entry name" value="P-loop_NTPase"/>
</dbReference>
<dbReference type="GO" id="GO:0006357">
    <property type="term" value="P:regulation of transcription by RNA polymerase II"/>
    <property type="evidence" value="ECO:0007669"/>
    <property type="project" value="UniProtKB-ARBA"/>
</dbReference>
<protein>
    <recommendedName>
        <fullName evidence="4">Protein KTI12 homolog</fullName>
    </recommendedName>
</protein>
<evidence type="ECO:0000313" key="5">
    <source>
        <dbReference type="EMBL" id="KAG8194721.1"/>
    </source>
</evidence>
<keyword evidence="6" id="KW-1185">Reference proteome</keyword>
<evidence type="ECO:0000313" key="6">
    <source>
        <dbReference type="Proteomes" id="UP000827092"/>
    </source>
</evidence>
<dbReference type="Proteomes" id="UP000827092">
    <property type="component" value="Unassembled WGS sequence"/>
</dbReference>
<dbReference type="GO" id="GO:0005524">
    <property type="term" value="F:ATP binding"/>
    <property type="evidence" value="ECO:0007669"/>
    <property type="project" value="UniProtKB-KW"/>
</dbReference>
<dbReference type="EMBL" id="JAFNEN010000099">
    <property type="protein sequence ID" value="KAG8194721.1"/>
    <property type="molecule type" value="Genomic_DNA"/>
</dbReference>
<dbReference type="InterPro" id="IPR013641">
    <property type="entry name" value="KTI12/PSTK"/>
</dbReference>
<comment type="similarity">
    <text evidence="3">Belongs to the KTI12 family.</text>
</comment>
<keyword evidence="2" id="KW-0067">ATP-binding</keyword>
<dbReference type="PANTHER" id="PTHR12435">
    <property type="match status" value="1"/>
</dbReference>
<dbReference type="SUPFAM" id="SSF52540">
    <property type="entry name" value="P-loop containing nucleoside triphosphate hydrolases"/>
    <property type="match status" value="1"/>
</dbReference>
<organism evidence="5 6">
    <name type="scientific">Oedothorax gibbosus</name>
    <dbReference type="NCBI Taxonomy" id="931172"/>
    <lineage>
        <taxon>Eukaryota</taxon>
        <taxon>Metazoa</taxon>
        <taxon>Ecdysozoa</taxon>
        <taxon>Arthropoda</taxon>
        <taxon>Chelicerata</taxon>
        <taxon>Arachnida</taxon>
        <taxon>Araneae</taxon>
        <taxon>Araneomorphae</taxon>
        <taxon>Entelegynae</taxon>
        <taxon>Araneoidea</taxon>
        <taxon>Linyphiidae</taxon>
        <taxon>Erigoninae</taxon>
        <taxon>Oedothorax</taxon>
    </lineage>
</organism>
<comment type="caution">
    <text evidence="5">The sequence shown here is derived from an EMBL/GenBank/DDBJ whole genome shotgun (WGS) entry which is preliminary data.</text>
</comment>
<evidence type="ECO:0000256" key="3">
    <source>
        <dbReference type="ARBA" id="ARBA00025768"/>
    </source>
</evidence>
<reference evidence="5 6" key="1">
    <citation type="journal article" date="2022" name="Nat. Ecol. Evol.">
        <title>A masculinizing supergene underlies an exaggerated male reproductive morph in a spider.</title>
        <authorList>
            <person name="Hendrickx F."/>
            <person name="De Corte Z."/>
            <person name="Sonet G."/>
            <person name="Van Belleghem S.M."/>
            <person name="Kostlbacher S."/>
            <person name="Vangestel C."/>
        </authorList>
    </citation>
    <scope>NUCLEOTIDE SEQUENCE [LARGE SCALE GENOMIC DNA]</scope>
    <source>
        <strain evidence="5">W744_W776</strain>
    </source>
</reference>
<gene>
    <name evidence="5" type="ORF">JTE90_026372</name>
</gene>
<name>A0AAV6VEW7_9ARAC</name>
<sequence>MPLVILCGLPISGKSKRAEELYKFFESTTKTVLIQDDNSTSNFVRNEVYADAQKEKELRSSLKSQVERHLSKDTVVILDSGNYIKGYRYELYCLSKSCKTTHCVIHCDVLPSDCWLFNESRVPPTQYDRNIFDALELRFEPPDSRNRWDSPLFTVHKDEVVPLKDIQEALFMRKAPPPNLSTQNPPLSSTNFLYDLDKVTQGIVKVILNAQKGCEPGDSITVPDADQKVSFC</sequence>
<dbReference type="Pfam" id="PF08433">
    <property type="entry name" value="KTI12"/>
    <property type="match status" value="1"/>
</dbReference>
<evidence type="ECO:0000256" key="1">
    <source>
        <dbReference type="ARBA" id="ARBA00022741"/>
    </source>
</evidence>
<evidence type="ECO:0000256" key="4">
    <source>
        <dbReference type="ARBA" id="ARBA00026170"/>
    </source>
</evidence>
<dbReference type="AlphaFoldDB" id="A0AAV6VEW7"/>
<dbReference type="Gene3D" id="3.40.50.300">
    <property type="entry name" value="P-loop containing nucleotide triphosphate hydrolases"/>
    <property type="match status" value="1"/>
</dbReference>
<dbReference type="FunFam" id="3.40.50.300:FF:000827">
    <property type="entry name" value="KTI12 chromatin-associated homolog"/>
    <property type="match status" value="1"/>
</dbReference>
<proteinExistence type="inferred from homology"/>